<keyword evidence="2" id="KW-1185">Reference proteome</keyword>
<reference evidence="1 2" key="1">
    <citation type="submission" date="2019-10" db="EMBL/GenBank/DDBJ databases">
        <title>Genomic and transcriptomic insights into the perfect genentic adaptation of a filamentous nitrogen-fixing cyanobacterium to rice fields.</title>
        <authorList>
            <person name="Chen Z."/>
        </authorList>
    </citation>
    <scope>NUCLEOTIDE SEQUENCE [LARGE SCALE GENOMIC DNA]</scope>
    <source>
        <strain evidence="1">CCNUC1</strain>
    </source>
</reference>
<organism evidence="1 2">
    <name type="scientific">Nostoc sphaeroides CCNUC1</name>
    <dbReference type="NCBI Taxonomy" id="2653204"/>
    <lineage>
        <taxon>Bacteria</taxon>
        <taxon>Bacillati</taxon>
        <taxon>Cyanobacteriota</taxon>
        <taxon>Cyanophyceae</taxon>
        <taxon>Nostocales</taxon>
        <taxon>Nostocaceae</taxon>
        <taxon>Nostoc</taxon>
    </lineage>
</organism>
<dbReference type="Proteomes" id="UP000326678">
    <property type="component" value="Chromosome Gxm2"/>
</dbReference>
<protein>
    <submittedName>
        <fullName evidence="1">Uncharacterized protein</fullName>
    </submittedName>
</protein>
<gene>
    <name evidence="1" type="ORF">GXM_08347</name>
</gene>
<evidence type="ECO:0000313" key="2">
    <source>
        <dbReference type="Proteomes" id="UP000326678"/>
    </source>
</evidence>
<dbReference type="EMBL" id="CP045227">
    <property type="protein sequence ID" value="QFS50853.1"/>
    <property type="molecule type" value="Genomic_DNA"/>
</dbReference>
<dbReference type="AlphaFoldDB" id="A0A5P8WDF6"/>
<sequence length="40" mass="4495">MRFFRLGKGGEQCDFVRSGFNSQLNGLILNKNQFFVAIAA</sequence>
<evidence type="ECO:0000313" key="1">
    <source>
        <dbReference type="EMBL" id="QFS50853.1"/>
    </source>
</evidence>
<name>A0A5P8WDF6_9NOSO</name>
<dbReference type="KEGG" id="nsh:GXM_08347"/>
<proteinExistence type="predicted"/>
<accession>A0A5P8WDF6</accession>